<sequence length="171" mass="20295">LITSPYFILSFFNLSKVSILLKYFLLDQVVLRPYPLLYRIMSLSIILFRSERELMRCARIPVQMTLFLSLVFRIWMVYGREELVKVERKSMTFCKIVGSCRILVRNESSLYLCTECPQEVSCRLRVVYISESVKFAAHGYRRRCTRRAGSGRRRRNLGLSVRKTRFHNLHN</sequence>
<evidence type="ECO:0000313" key="1">
    <source>
        <dbReference type="EMBL" id="KAJ9584713.1"/>
    </source>
</evidence>
<organism evidence="1 2">
    <name type="scientific">Diploptera punctata</name>
    <name type="common">Pacific beetle cockroach</name>
    <dbReference type="NCBI Taxonomy" id="6984"/>
    <lineage>
        <taxon>Eukaryota</taxon>
        <taxon>Metazoa</taxon>
        <taxon>Ecdysozoa</taxon>
        <taxon>Arthropoda</taxon>
        <taxon>Hexapoda</taxon>
        <taxon>Insecta</taxon>
        <taxon>Pterygota</taxon>
        <taxon>Neoptera</taxon>
        <taxon>Polyneoptera</taxon>
        <taxon>Dictyoptera</taxon>
        <taxon>Blattodea</taxon>
        <taxon>Blaberoidea</taxon>
        <taxon>Blaberidae</taxon>
        <taxon>Diplopterinae</taxon>
        <taxon>Diploptera</taxon>
    </lineage>
</organism>
<reference evidence="1" key="2">
    <citation type="submission" date="2023-05" db="EMBL/GenBank/DDBJ databases">
        <authorList>
            <person name="Fouks B."/>
        </authorList>
    </citation>
    <scope>NUCLEOTIDE SEQUENCE</scope>
    <source>
        <strain evidence="1">Stay&amp;Tobe</strain>
        <tissue evidence="1">Testes</tissue>
    </source>
</reference>
<dbReference type="EMBL" id="JASPKZ010007370">
    <property type="protein sequence ID" value="KAJ9584713.1"/>
    <property type="molecule type" value="Genomic_DNA"/>
</dbReference>
<keyword evidence="2" id="KW-1185">Reference proteome</keyword>
<dbReference type="AlphaFoldDB" id="A0AAD8EBZ5"/>
<feature type="non-terminal residue" evidence="1">
    <location>
        <position position="1"/>
    </location>
</feature>
<reference evidence="1" key="1">
    <citation type="journal article" date="2023" name="IScience">
        <title>Live-bearing cockroach genome reveals convergent evolutionary mechanisms linked to viviparity in insects and beyond.</title>
        <authorList>
            <person name="Fouks B."/>
            <person name="Harrison M.C."/>
            <person name="Mikhailova A.A."/>
            <person name="Marchal E."/>
            <person name="English S."/>
            <person name="Carruthers M."/>
            <person name="Jennings E.C."/>
            <person name="Chiamaka E.L."/>
            <person name="Frigard R.A."/>
            <person name="Pippel M."/>
            <person name="Attardo G.M."/>
            <person name="Benoit J.B."/>
            <person name="Bornberg-Bauer E."/>
            <person name="Tobe S.S."/>
        </authorList>
    </citation>
    <scope>NUCLEOTIDE SEQUENCE</scope>
    <source>
        <strain evidence="1">Stay&amp;Tobe</strain>
    </source>
</reference>
<accession>A0AAD8EBZ5</accession>
<evidence type="ECO:0000313" key="2">
    <source>
        <dbReference type="Proteomes" id="UP001233999"/>
    </source>
</evidence>
<gene>
    <name evidence="1" type="ORF">L9F63_020946</name>
</gene>
<dbReference type="Proteomes" id="UP001233999">
    <property type="component" value="Unassembled WGS sequence"/>
</dbReference>
<comment type="caution">
    <text evidence="1">The sequence shown here is derived from an EMBL/GenBank/DDBJ whole genome shotgun (WGS) entry which is preliminary data.</text>
</comment>
<proteinExistence type="predicted"/>
<feature type="non-terminal residue" evidence="1">
    <location>
        <position position="171"/>
    </location>
</feature>
<name>A0AAD8EBZ5_DIPPU</name>
<protein>
    <submittedName>
        <fullName evidence="1">Uncharacterized protein</fullName>
    </submittedName>
</protein>